<dbReference type="Proteomes" id="UP001642360">
    <property type="component" value="Unassembled WGS sequence"/>
</dbReference>
<comment type="caution">
    <text evidence="3">The sequence shown here is derived from an EMBL/GenBank/DDBJ whole genome shotgun (WGS) entry which is preliminary data.</text>
</comment>
<evidence type="ECO:0000259" key="2">
    <source>
        <dbReference type="Pfam" id="PF05678"/>
    </source>
</evidence>
<evidence type="ECO:0000313" key="4">
    <source>
        <dbReference type="Proteomes" id="UP001642360"/>
    </source>
</evidence>
<accession>A0ABC8SFI9</accession>
<feature type="region of interest" description="Disordered" evidence="1">
    <location>
        <begin position="1"/>
        <end position="25"/>
    </location>
</feature>
<proteinExistence type="predicted"/>
<dbReference type="InterPro" id="IPR008889">
    <property type="entry name" value="VQ"/>
</dbReference>
<reference evidence="3 4" key="1">
    <citation type="submission" date="2024-02" db="EMBL/GenBank/DDBJ databases">
        <authorList>
            <person name="Vignale AGUSTIN F."/>
            <person name="Sosa J E."/>
            <person name="Modenutti C."/>
        </authorList>
    </citation>
    <scope>NUCLEOTIDE SEQUENCE [LARGE SCALE GENOMIC DNA]</scope>
</reference>
<evidence type="ECO:0000256" key="1">
    <source>
        <dbReference type="SAM" id="MobiDB-lite"/>
    </source>
</evidence>
<dbReference type="PANTHER" id="PTHR33179:SF29">
    <property type="entry name" value="OS06G0666400 PROTEIN"/>
    <property type="match status" value="1"/>
</dbReference>
<name>A0ABC8SFI9_9AQUA</name>
<feature type="compositionally biased region" description="Basic residues" evidence="1">
    <location>
        <begin position="1"/>
        <end position="23"/>
    </location>
</feature>
<dbReference type="Pfam" id="PF05678">
    <property type="entry name" value="VQ"/>
    <property type="match status" value="1"/>
</dbReference>
<dbReference type="AlphaFoldDB" id="A0ABC8SFI9"/>
<dbReference type="InterPro" id="IPR039609">
    <property type="entry name" value="VQ_15/22"/>
</dbReference>
<dbReference type="PANTHER" id="PTHR33179">
    <property type="entry name" value="VQ MOTIF-CONTAINING PROTEIN"/>
    <property type="match status" value="1"/>
</dbReference>
<sequence>MTHHRRNHHSHISPHPVRRRLSVSRRTPTTLLNMDTTNFRVVVQQFTGGPRAPFVSGSQYSISSGTNFNFKLKNCHQIINPTATMVPSAYHLQFQQHQNYMFSLNDSQRDHDAFGHRLNNSKRSKLEMEVYDGPRASSSNEN</sequence>
<keyword evidence="4" id="KW-1185">Reference proteome</keyword>
<evidence type="ECO:0000313" key="3">
    <source>
        <dbReference type="EMBL" id="CAK9154841.1"/>
    </source>
</evidence>
<protein>
    <recommendedName>
        <fullName evidence="2">VQ domain-containing protein</fullName>
    </recommendedName>
</protein>
<feature type="domain" description="VQ" evidence="2">
    <location>
        <begin position="27"/>
        <end position="50"/>
    </location>
</feature>
<organism evidence="3 4">
    <name type="scientific">Ilex paraguariensis</name>
    <name type="common">yerba mate</name>
    <dbReference type="NCBI Taxonomy" id="185542"/>
    <lineage>
        <taxon>Eukaryota</taxon>
        <taxon>Viridiplantae</taxon>
        <taxon>Streptophyta</taxon>
        <taxon>Embryophyta</taxon>
        <taxon>Tracheophyta</taxon>
        <taxon>Spermatophyta</taxon>
        <taxon>Magnoliopsida</taxon>
        <taxon>eudicotyledons</taxon>
        <taxon>Gunneridae</taxon>
        <taxon>Pentapetalae</taxon>
        <taxon>asterids</taxon>
        <taxon>campanulids</taxon>
        <taxon>Aquifoliales</taxon>
        <taxon>Aquifoliaceae</taxon>
        <taxon>Ilex</taxon>
    </lineage>
</organism>
<dbReference type="EMBL" id="CAUOFW020002591">
    <property type="protein sequence ID" value="CAK9154841.1"/>
    <property type="molecule type" value="Genomic_DNA"/>
</dbReference>
<gene>
    <name evidence="3" type="ORF">ILEXP_LOCUS23196</name>
</gene>